<dbReference type="Gene3D" id="3.40.50.1820">
    <property type="entry name" value="alpha/beta hydrolase"/>
    <property type="match status" value="1"/>
</dbReference>
<organism evidence="1 2">
    <name type="scientific">Goodea atripinnis</name>
    <dbReference type="NCBI Taxonomy" id="208336"/>
    <lineage>
        <taxon>Eukaryota</taxon>
        <taxon>Metazoa</taxon>
        <taxon>Chordata</taxon>
        <taxon>Craniata</taxon>
        <taxon>Vertebrata</taxon>
        <taxon>Euteleostomi</taxon>
        <taxon>Actinopterygii</taxon>
        <taxon>Neopterygii</taxon>
        <taxon>Teleostei</taxon>
        <taxon>Neoteleostei</taxon>
        <taxon>Acanthomorphata</taxon>
        <taxon>Ovalentaria</taxon>
        <taxon>Atherinomorphae</taxon>
        <taxon>Cyprinodontiformes</taxon>
        <taxon>Goodeidae</taxon>
        <taxon>Goodea</taxon>
    </lineage>
</organism>
<gene>
    <name evidence="1" type="ORF">GOODEAATRI_029422</name>
</gene>
<proteinExistence type="predicted"/>
<dbReference type="EMBL" id="JAHRIO010094303">
    <property type="protein sequence ID" value="MEQ2189827.1"/>
    <property type="molecule type" value="Genomic_DNA"/>
</dbReference>
<evidence type="ECO:0000313" key="2">
    <source>
        <dbReference type="Proteomes" id="UP001476798"/>
    </source>
</evidence>
<protein>
    <submittedName>
        <fullName evidence="1">Uncharacterized protein</fullName>
    </submittedName>
</protein>
<reference evidence="1 2" key="1">
    <citation type="submission" date="2021-06" db="EMBL/GenBank/DDBJ databases">
        <authorList>
            <person name="Palmer J.M."/>
        </authorList>
    </citation>
    <scope>NUCLEOTIDE SEQUENCE [LARGE SCALE GENOMIC DNA]</scope>
    <source>
        <strain evidence="1 2">GA_2019</strain>
        <tissue evidence="1">Muscle</tissue>
    </source>
</reference>
<evidence type="ECO:0000313" key="1">
    <source>
        <dbReference type="EMBL" id="MEQ2189827.1"/>
    </source>
</evidence>
<sequence length="60" mass="6786">NPNTGSLSVPASWPAFTSNGHKFLEINSKMDSSYVHEKLRIRFVNFWTSVLPSLPTVYSE</sequence>
<accession>A0ABV0Q202</accession>
<keyword evidence="2" id="KW-1185">Reference proteome</keyword>
<dbReference type="SUPFAM" id="SSF53474">
    <property type="entry name" value="alpha/beta-Hydrolases"/>
    <property type="match status" value="1"/>
</dbReference>
<comment type="caution">
    <text evidence="1">The sequence shown here is derived from an EMBL/GenBank/DDBJ whole genome shotgun (WGS) entry which is preliminary data.</text>
</comment>
<name>A0ABV0Q202_9TELE</name>
<dbReference type="Proteomes" id="UP001476798">
    <property type="component" value="Unassembled WGS sequence"/>
</dbReference>
<feature type="non-terminal residue" evidence="1">
    <location>
        <position position="1"/>
    </location>
</feature>
<dbReference type="InterPro" id="IPR029058">
    <property type="entry name" value="AB_hydrolase_fold"/>
</dbReference>